<dbReference type="AlphaFoldDB" id="A0A484H5V4"/>
<gene>
    <name evidence="1" type="ORF">RIEGSTA812A_PEG_920</name>
</gene>
<name>A0A484H5V4_9ZZZZ</name>
<accession>A0A484H5V4</accession>
<protein>
    <submittedName>
        <fullName evidence="1">Uncharacterized protein</fullName>
    </submittedName>
</protein>
<evidence type="ECO:0000313" key="1">
    <source>
        <dbReference type="EMBL" id="VBB69447.1"/>
    </source>
</evidence>
<sequence>MSCEFFRLASVLTTINRNNTRTAAFRNSFRVQTSFCAT</sequence>
<dbReference type="EMBL" id="LR026963">
    <property type="protein sequence ID" value="VBB69447.1"/>
    <property type="molecule type" value="Genomic_DNA"/>
</dbReference>
<proteinExistence type="predicted"/>
<reference evidence="1" key="1">
    <citation type="submission" date="2018-10" db="EMBL/GenBank/DDBJ databases">
        <authorList>
            <person name="Gruber-Vodicka H."/>
            <person name="Jaeckle O."/>
        </authorList>
    </citation>
    <scope>NUCLEOTIDE SEQUENCE</scope>
</reference>
<organism evidence="1">
    <name type="scientific">invertebrate metagenome</name>
    <dbReference type="NCBI Taxonomy" id="1711999"/>
    <lineage>
        <taxon>unclassified sequences</taxon>
        <taxon>metagenomes</taxon>
        <taxon>organismal metagenomes</taxon>
    </lineage>
</organism>